<gene>
    <name evidence="8" type="ORF">GCM10009069_22890</name>
</gene>
<dbReference type="Pfam" id="PF04321">
    <property type="entry name" value="RmlD_sub_bind"/>
    <property type="match status" value="1"/>
</dbReference>
<dbReference type="InterPro" id="IPR029903">
    <property type="entry name" value="RmlD-like-bd"/>
</dbReference>
<evidence type="ECO:0000256" key="3">
    <source>
        <dbReference type="ARBA" id="ARBA00012929"/>
    </source>
</evidence>
<reference evidence="8" key="2">
    <citation type="submission" date="2020-09" db="EMBL/GenBank/DDBJ databases">
        <authorList>
            <person name="Sun Q."/>
            <person name="Kim S."/>
        </authorList>
    </citation>
    <scope>NUCLEOTIDE SEQUENCE</scope>
    <source>
        <strain evidence="8">KCTC 32513</strain>
    </source>
</reference>
<keyword evidence="6" id="KW-0521">NADP</keyword>
<reference evidence="8" key="1">
    <citation type="journal article" date="2014" name="Int. J. Syst. Evol. Microbiol.">
        <title>Complete genome sequence of Corynebacterium casei LMG S-19264T (=DSM 44701T), isolated from a smear-ripened cheese.</title>
        <authorList>
            <consortium name="US DOE Joint Genome Institute (JGI-PGF)"/>
            <person name="Walter F."/>
            <person name="Albersmeier A."/>
            <person name="Kalinowski J."/>
            <person name="Ruckert C."/>
        </authorList>
    </citation>
    <scope>NUCLEOTIDE SEQUENCE</scope>
    <source>
        <strain evidence="8">KCTC 32513</strain>
    </source>
</reference>
<dbReference type="CDD" id="cd05254">
    <property type="entry name" value="dTDP_HR_like_SDR_e"/>
    <property type="match status" value="1"/>
</dbReference>
<evidence type="ECO:0000313" key="8">
    <source>
        <dbReference type="EMBL" id="GHA99527.1"/>
    </source>
</evidence>
<organism evidence="8 9">
    <name type="scientific">Algimonas arctica</name>
    <dbReference type="NCBI Taxonomy" id="1479486"/>
    <lineage>
        <taxon>Bacteria</taxon>
        <taxon>Pseudomonadati</taxon>
        <taxon>Pseudomonadota</taxon>
        <taxon>Alphaproteobacteria</taxon>
        <taxon>Maricaulales</taxon>
        <taxon>Robiginitomaculaceae</taxon>
        <taxon>Algimonas</taxon>
    </lineage>
</organism>
<dbReference type="InterPro" id="IPR005913">
    <property type="entry name" value="dTDP_dehydrorham_reduct"/>
</dbReference>
<dbReference type="EC" id="1.1.1.133" evidence="3 6"/>
<name>A0A8J3CTY0_9PROT</name>
<comment type="caution">
    <text evidence="8">The sequence shown here is derived from an EMBL/GenBank/DDBJ whole genome shotgun (WGS) entry which is preliminary data.</text>
</comment>
<protein>
    <recommendedName>
        <fullName evidence="4 6">dTDP-4-dehydrorhamnose reductase</fullName>
        <ecNumber evidence="3 6">1.1.1.133</ecNumber>
    </recommendedName>
</protein>
<accession>A0A8J3CTY0</accession>
<proteinExistence type="inferred from homology"/>
<dbReference type="GO" id="GO:0019305">
    <property type="term" value="P:dTDP-rhamnose biosynthetic process"/>
    <property type="evidence" value="ECO:0007669"/>
    <property type="project" value="UniProtKB-UniPathway"/>
</dbReference>
<comment type="pathway">
    <text evidence="1 6">Carbohydrate biosynthesis; dTDP-L-rhamnose biosynthesis.</text>
</comment>
<feature type="domain" description="RmlD-like substrate binding" evidence="7">
    <location>
        <begin position="5"/>
        <end position="279"/>
    </location>
</feature>
<dbReference type="RefSeq" id="WP_189498563.1">
    <property type="nucleotide sequence ID" value="NZ_BMZH01000010.1"/>
</dbReference>
<evidence type="ECO:0000256" key="2">
    <source>
        <dbReference type="ARBA" id="ARBA00010944"/>
    </source>
</evidence>
<evidence type="ECO:0000256" key="1">
    <source>
        <dbReference type="ARBA" id="ARBA00004781"/>
    </source>
</evidence>
<dbReference type="Gene3D" id="3.40.50.720">
    <property type="entry name" value="NAD(P)-binding Rossmann-like Domain"/>
    <property type="match status" value="1"/>
</dbReference>
<keyword evidence="6" id="KW-0560">Oxidoreductase</keyword>
<sequence length="281" mass="30907">MGAPLLVFGQTGQLARALARLVDDAITIPRATFDLAADPAECRQTLNLLIDRYRPRGVINAAAYTHVDRAESERALAFRINAETPALIAQTCARETIPFVHISTDYVFDGDQTRPWREDDPTKPMNVYGQSKLAGELGVQDAGGQATILRTSWVYDLFGRNFVTTMLRLAEDTSQLRVVDDQIGRPTHANVLAMSALAALGQSGLFHVSGTGDPVSWAGFASEIFRFAKWDIQVTPVPSSEYPTAATRPSYSVLDVSKFEQTLAPLPDWRKTLRQAINQRG</sequence>
<evidence type="ECO:0000313" key="9">
    <source>
        <dbReference type="Proteomes" id="UP000634004"/>
    </source>
</evidence>
<dbReference type="GO" id="GO:0008831">
    <property type="term" value="F:dTDP-4-dehydrorhamnose reductase activity"/>
    <property type="evidence" value="ECO:0007669"/>
    <property type="project" value="UniProtKB-EC"/>
</dbReference>
<dbReference type="EMBL" id="BMZH01000010">
    <property type="protein sequence ID" value="GHA99527.1"/>
    <property type="molecule type" value="Genomic_DNA"/>
</dbReference>
<dbReference type="PANTHER" id="PTHR10491">
    <property type="entry name" value="DTDP-4-DEHYDRORHAMNOSE REDUCTASE"/>
    <property type="match status" value="1"/>
</dbReference>
<evidence type="ECO:0000256" key="6">
    <source>
        <dbReference type="RuleBase" id="RU364082"/>
    </source>
</evidence>
<evidence type="ECO:0000256" key="4">
    <source>
        <dbReference type="ARBA" id="ARBA00017099"/>
    </source>
</evidence>
<comment type="similarity">
    <text evidence="2 6">Belongs to the dTDP-4-dehydrorhamnose reductase family.</text>
</comment>
<evidence type="ECO:0000259" key="7">
    <source>
        <dbReference type="Pfam" id="PF04321"/>
    </source>
</evidence>
<comment type="catalytic activity">
    <reaction evidence="5 6">
        <text>dTDP-beta-L-rhamnose + NADP(+) = dTDP-4-dehydro-beta-L-rhamnose + NADPH + H(+)</text>
        <dbReference type="Rhea" id="RHEA:21796"/>
        <dbReference type="ChEBI" id="CHEBI:15378"/>
        <dbReference type="ChEBI" id="CHEBI:57510"/>
        <dbReference type="ChEBI" id="CHEBI:57783"/>
        <dbReference type="ChEBI" id="CHEBI:58349"/>
        <dbReference type="ChEBI" id="CHEBI:62830"/>
        <dbReference type="EC" id="1.1.1.133"/>
    </reaction>
</comment>
<comment type="cofactor">
    <cofactor evidence="6">
        <name>Mg(2+)</name>
        <dbReference type="ChEBI" id="CHEBI:18420"/>
    </cofactor>
    <text evidence="6">Binds 1 Mg(2+) ion per monomer.</text>
</comment>
<comment type="function">
    <text evidence="6">Catalyzes the reduction of dTDP-6-deoxy-L-lyxo-4-hexulose to yield dTDP-L-rhamnose.</text>
</comment>
<dbReference type="Gene3D" id="3.90.25.10">
    <property type="entry name" value="UDP-galactose 4-epimerase, domain 1"/>
    <property type="match status" value="1"/>
</dbReference>
<dbReference type="PANTHER" id="PTHR10491:SF4">
    <property type="entry name" value="METHIONINE ADENOSYLTRANSFERASE 2 SUBUNIT BETA"/>
    <property type="match status" value="1"/>
</dbReference>
<dbReference type="Proteomes" id="UP000634004">
    <property type="component" value="Unassembled WGS sequence"/>
</dbReference>
<dbReference type="NCBIfam" id="TIGR01214">
    <property type="entry name" value="rmlD"/>
    <property type="match status" value="1"/>
</dbReference>
<dbReference type="InterPro" id="IPR036291">
    <property type="entry name" value="NAD(P)-bd_dom_sf"/>
</dbReference>
<keyword evidence="9" id="KW-1185">Reference proteome</keyword>
<evidence type="ECO:0000256" key="5">
    <source>
        <dbReference type="ARBA" id="ARBA00048200"/>
    </source>
</evidence>
<dbReference type="UniPathway" id="UPA00124"/>
<dbReference type="SUPFAM" id="SSF51735">
    <property type="entry name" value="NAD(P)-binding Rossmann-fold domains"/>
    <property type="match status" value="1"/>
</dbReference>
<dbReference type="AlphaFoldDB" id="A0A8J3CTY0"/>